<dbReference type="Gene3D" id="3.20.20.70">
    <property type="entry name" value="Aldolase class I"/>
    <property type="match status" value="1"/>
</dbReference>
<evidence type="ECO:0000259" key="1">
    <source>
        <dbReference type="Pfam" id="PF03537"/>
    </source>
</evidence>
<gene>
    <name evidence="2" type="ORF">GCM10025778_01230</name>
</gene>
<dbReference type="Proteomes" id="UP001501257">
    <property type="component" value="Unassembled WGS sequence"/>
</dbReference>
<dbReference type="InterPro" id="IPR004352">
    <property type="entry name" value="GH114_TIM-barrel"/>
</dbReference>
<dbReference type="InterPro" id="IPR017853">
    <property type="entry name" value="GH"/>
</dbReference>
<proteinExistence type="predicted"/>
<reference evidence="3" key="1">
    <citation type="journal article" date="2019" name="Int. J. Syst. Evol. Microbiol.">
        <title>The Global Catalogue of Microorganisms (GCM) 10K type strain sequencing project: providing services to taxonomists for standard genome sequencing and annotation.</title>
        <authorList>
            <consortium name="The Broad Institute Genomics Platform"/>
            <consortium name="The Broad Institute Genome Sequencing Center for Infectious Disease"/>
            <person name="Wu L."/>
            <person name="Ma J."/>
        </authorList>
    </citation>
    <scope>NUCLEOTIDE SEQUENCE [LARGE SCALE GENOMIC DNA]</scope>
    <source>
        <strain evidence="3">JCM 18952</strain>
    </source>
</reference>
<sequence length="254" mass="27696">MLVAALLAFTACSSGGAVDPESTWWSPEQGQSWQMQLAGGLDTDVEAQIYDVDSIDTSLKDLEEAHGKGAHLVCYFNAGAWEEWRGDATGFDQVLLGNELGGWPGERWLDVRRQDALLPIMAKRMDACKERGFDAVDPDNVDGYSNDSGFGLSEDDQLAYIRALAQLAHERGLGFGLKNAVELVGGLVDEIDFAVNEQCHEYDECDVYDRLLAAGKAVVVLEYAMDPKQVCGAVPRGIEVLFKPLELGAERSTC</sequence>
<accession>A0ABP9TIB2</accession>
<evidence type="ECO:0000313" key="3">
    <source>
        <dbReference type="Proteomes" id="UP001501257"/>
    </source>
</evidence>
<dbReference type="PANTHER" id="PTHR35273">
    <property type="entry name" value="ALPHA-1,4 POLYGALACTOSAMINIDASE, PUTATIVE (AFU_ORTHOLOGUE AFUA_3G07890)-RELATED"/>
    <property type="match status" value="1"/>
</dbReference>
<protein>
    <submittedName>
        <fullName evidence="2">Endo alpha-1,4 polygalactosaminidase</fullName>
    </submittedName>
</protein>
<dbReference type="Pfam" id="PF03537">
    <property type="entry name" value="Glyco_hydro_114"/>
    <property type="match status" value="1"/>
</dbReference>
<organism evidence="2 3">
    <name type="scientific">Paeniglutamicibacter antarcticus</name>
    <dbReference type="NCBI Taxonomy" id="494023"/>
    <lineage>
        <taxon>Bacteria</taxon>
        <taxon>Bacillati</taxon>
        <taxon>Actinomycetota</taxon>
        <taxon>Actinomycetes</taxon>
        <taxon>Micrococcales</taxon>
        <taxon>Micrococcaceae</taxon>
        <taxon>Paeniglutamicibacter</taxon>
    </lineage>
</organism>
<comment type="caution">
    <text evidence="2">The sequence shown here is derived from an EMBL/GenBank/DDBJ whole genome shotgun (WGS) entry which is preliminary data.</text>
</comment>
<keyword evidence="3" id="KW-1185">Reference proteome</keyword>
<dbReference type="PANTHER" id="PTHR35273:SF2">
    <property type="entry name" value="ALPHA-GALACTOSIDASE"/>
    <property type="match status" value="1"/>
</dbReference>
<dbReference type="InterPro" id="IPR013785">
    <property type="entry name" value="Aldolase_TIM"/>
</dbReference>
<name>A0ABP9TIB2_9MICC</name>
<dbReference type="SUPFAM" id="SSF51445">
    <property type="entry name" value="(Trans)glycosidases"/>
    <property type="match status" value="1"/>
</dbReference>
<dbReference type="EMBL" id="BAABLK010000004">
    <property type="protein sequence ID" value="GAA5225593.1"/>
    <property type="molecule type" value="Genomic_DNA"/>
</dbReference>
<feature type="domain" description="Glycoside-hydrolase family GH114 TIM-barrel" evidence="1">
    <location>
        <begin position="32"/>
        <end position="247"/>
    </location>
</feature>
<evidence type="ECO:0000313" key="2">
    <source>
        <dbReference type="EMBL" id="GAA5225593.1"/>
    </source>
</evidence>